<dbReference type="AlphaFoldDB" id="A0A0L6UZ06"/>
<sequence>MSDCRTTDTPMATLHLLRYLAGTRNYGITLTGDCDLSNVIYCYFRRQHYLLAAEYRALFKGTQESVWIKFLLQSLNLKITSKFNIYVDNQSAIALAINPLFQQRTKHIDIIYHWLREVYDSGLIHISYIPTHQMKANVCTKALGRRKHQDVINNLHMPGQ</sequence>
<evidence type="ECO:0000313" key="1">
    <source>
        <dbReference type="EMBL" id="KNZ53452.1"/>
    </source>
</evidence>
<dbReference type="PANTHER" id="PTHR11439:SF463">
    <property type="entry name" value="REVERSE TRANSCRIPTASE TY1_COPIA-TYPE DOMAIN-CONTAINING PROTEIN"/>
    <property type="match status" value="1"/>
</dbReference>
<dbReference type="CDD" id="cd09272">
    <property type="entry name" value="RNase_HI_RT_Ty1"/>
    <property type="match status" value="1"/>
</dbReference>
<reference evidence="1 2" key="1">
    <citation type="submission" date="2015-08" db="EMBL/GenBank/DDBJ databases">
        <title>Next Generation Sequencing and Analysis of the Genome of Puccinia sorghi L Schw, the Causal Agent of Maize Common Rust.</title>
        <authorList>
            <person name="Rochi L."/>
            <person name="Burguener G."/>
            <person name="Darino M."/>
            <person name="Turjanski A."/>
            <person name="Kreff E."/>
            <person name="Dieguez M.J."/>
            <person name="Sacco F."/>
        </authorList>
    </citation>
    <scope>NUCLEOTIDE SEQUENCE [LARGE SCALE GENOMIC DNA]</scope>
    <source>
        <strain evidence="1 2">RO10H11247</strain>
    </source>
</reference>
<comment type="caution">
    <text evidence="1">The sequence shown here is derived from an EMBL/GenBank/DDBJ whole genome shotgun (WGS) entry which is preliminary data.</text>
</comment>
<evidence type="ECO:0000313" key="2">
    <source>
        <dbReference type="Proteomes" id="UP000037035"/>
    </source>
</evidence>
<dbReference type="VEuPathDB" id="FungiDB:VP01_3234g3"/>
<dbReference type="EMBL" id="LAVV01008207">
    <property type="protein sequence ID" value="KNZ53452.1"/>
    <property type="molecule type" value="Genomic_DNA"/>
</dbReference>
<proteinExistence type="predicted"/>
<name>A0A0L6UZ06_9BASI</name>
<accession>A0A0L6UZ06</accession>
<gene>
    <name evidence="1" type="ORF">VP01_3234g3</name>
</gene>
<protein>
    <submittedName>
        <fullName evidence="1">Uncharacterized protein</fullName>
    </submittedName>
</protein>
<keyword evidence="2" id="KW-1185">Reference proteome</keyword>
<dbReference type="PANTHER" id="PTHR11439">
    <property type="entry name" value="GAG-POL-RELATED RETROTRANSPOSON"/>
    <property type="match status" value="1"/>
</dbReference>
<dbReference type="Proteomes" id="UP000037035">
    <property type="component" value="Unassembled WGS sequence"/>
</dbReference>
<organism evidence="1 2">
    <name type="scientific">Puccinia sorghi</name>
    <dbReference type="NCBI Taxonomy" id="27349"/>
    <lineage>
        <taxon>Eukaryota</taxon>
        <taxon>Fungi</taxon>
        <taxon>Dikarya</taxon>
        <taxon>Basidiomycota</taxon>
        <taxon>Pucciniomycotina</taxon>
        <taxon>Pucciniomycetes</taxon>
        <taxon>Pucciniales</taxon>
        <taxon>Pucciniaceae</taxon>
        <taxon>Puccinia</taxon>
    </lineage>
</organism>
<dbReference type="OrthoDB" id="2685291at2759"/>